<evidence type="ECO:0008006" key="5">
    <source>
        <dbReference type="Google" id="ProtNLM"/>
    </source>
</evidence>
<name>A0AAV8U703_9ROSI</name>
<dbReference type="InterPro" id="IPR044578">
    <property type="entry name" value="BIR6-like"/>
</dbReference>
<dbReference type="GO" id="GO:0008380">
    <property type="term" value="P:RNA splicing"/>
    <property type="evidence" value="ECO:0007669"/>
    <property type="project" value="InterPro"/>
</dbReference>
<keyword evidence="4" id="KW-1185">Reference proteome</keyword>
<dbReference type="InterPro" id="IPR002885">
    <property type="entry name" value="PPR_rpt"/>
</dbReference>
<evidence type="ECO:0000313" key="3">
    <source>
        <dbReference type="EMBL" id="KAJ8775060.1"/>
    </source>
</evidence>
<protein>
    <recommendedName>
        <fullName evidence="5">Pentatricopeptide repeat-containing protein</fullName>
    </recommendedName>
</protein>
<gene>
    <name evidence="3" type="ORF">K2173_020064</name>
</gene>
<dbReference type="Pfam" id="PF01535">
    <property type="entry name" value="PPR"/>
    <property type="match status" value="4"/>
</dbReference>
<comment type="caution">
    <text evidence="3">The sequence shown here is derived from an EMBL/GenBank/DDBJ whole genome shotgun (WGS) entry which is preliminary data.</text>
</comment>
<keyword evidence="1" id="KW-0677">Repeat</keyword>
<dbReference type="EMBL" id="JAIWQS010000001">
    <property type="protein sequence ID" value="KAJ8775060.1"/>
    <property type="molecule type" value="Genomic_DNA"/>
</dbReference>
<evidence type="ECO:0000256" key="1">
    <source>
        <dbReference type="ARBA" id="ARBA00022737"/>
    </source>
</evidence>
<organism evidence="3 4">
    <name type="scientific">Erythroxylum novogranatense</name>
    <dbReference type="NCBI Taxonomy" id="1862640"/>
    <lineage>
        <taxon>Eukaryota</taxon>
        <taxon>Viridiplantae</taxon>
        <taxon>Streptophyta</taxon>
        <taxon>Embryophyta</taxon>
        <taxon>Tracheophyta</taxon>
        <taxon>Spermatophyta</taxon>
        <taxon>Magnoliopsida</taxon>
        <taxon>eudicotyledons</taxon>
        <taxon>Gunneridae</taxon>
        <taxon>Pentapetalae</taxon>
        <taxon>rosids</taxon>
        <taxon>fabids</taxon>
        <taxon>Malpighiales</taxon>
        <taxon>Erythroxylaceae</taxon>
        <taxon>Erythroxylum</taxon>
    </lineage>
</organism>
<feature type="repeat" description="PPR" evidence="2">
    <location>
        <begin position="386"/>
        <end position="420"/>
    </location>
</feature>
<evidence type="ECO:0000313" key="4">
    <source>
        <dbReference type="Proteomes" id="UP001159364"/>
    </source>
</evidence>
<dbReference type="AlphaFoldDB" id="A0AAV8U703"/>
<evidence type="ECO:0000256" key="2">
    <source>
        <dbReference type="PROSITE-ProRule" id="PRU00708"/>
    </source>
</evidence>
<dbReference type="InterPro" id="IPR011990">
    <property type="entry name" value="TPR-like_helical_dom_sf"/>
</dbReference>
<proteinExistence type="predicted"/>
<feature type="repeat" description="PPR" evidence="2">
    <location>
        <begin position="528"/>
        <end position="562"/>
    </location>
</feature>
<dbReference type="PANTHER" id="PTHR47003:SF3">
    <property type="entry name" value="SMALL RIBOSOMAL SUBUNIT PROTEIN MS81 (RPPR8)"/>
    <property type="match status" value="1"/>
</dbReference>
<reference evidence="3 4" key="1">
    <citation type="submission" date="2021-09" db="EMBL/GenBank/DDBJ databases">
        <title>Genomic insights and catalytic innovation underlie evolution of tropane alkaloids biosynthesis.</title>
        <authorList>
            <person name="Wang Y.-J."/>
            <person name="Tian T."/>
            <person name="Huang J.-P."/>
            <person name="Huang S.-X."/>
        </authorList>
    </citation>
    <scope>NUCLEOTIDE SEQUENCE [LARGE SCALE GENOMIC DNA]</scope>
    <source>
        <strain evidence="3">KIB-2018</strain>
        <tissue evidence="3">Leaf</tissue>
    </source>
</reference>
<dbReference type="PROSITE" id="PS51375">
    <property type="entry name" value="PPR"/>
    <property type="match status" value="2"/>
</dbReference>
<sequence length="651" mass="73151">MRQSWRLLLFRNYHRSSSQFSTQPLHHFQAISSSALVPSLSSFQSLSGVFLGERINPGIPFARNFSSEPLVESNKEPDHHAVISDIFVRCSGASDIERELESSGVVISHDVVLKVLKSLDSSPDVAQRFFDWVMERDRKRLSSKAYNLMLGILGVNGYVEKFWTLVGTMKGQGFGVSKGIRDKVMEKFEKDGLSSDAERLKAVFASGSTDDSEEKIGLRMSRIVRNQAWSEQVEIQLRDLNVPFSTDLVKIVLENLAMEPSKALMFFRWLEESELVKHDERTYNAIARVLGREDCIDLFWKVVQEIRSNGYEMEEETYVKVLGRFMKRRMRKEAVDLYEFAMGGANKPSVHCCTFLLRKIVVGKDLDMGLFSRVIGIFTGNGNMLTDSMLDSILKSLRSVGRFGECNKILKEMKEGGFSPGSTLQSKIVLNLSSAGKKEEVGEFVNHIETSGNALDFKAWASLVEGNCASGDLEKASTYFQEMLGKEGVSRVGYVFEMLVNAYCRKNRAIDACKLLRDCVSEHEFKPLHTTYKSLISKLLVQGGFKDALSLLDLMKNHGFPPFVNPFVEYVSKSGTSNDAIAFMEAMTSKKFPSTSVVLRVFDALFKAKRHNVAQNLLPKCPAYIRNHADVLSLFYTMKSGKDNVATMSSV</sequence>
<dbReference type="PANTHER" id="PTHR47003">
    <property type="entry name" value="OS01G0970900 PROTEIN"/>
    <property type="match status" value="1"/>
</dbReference>
<accession>A0AAV8U703</accession>
<dbReference type="Gene3D" id="1.25.40.10">
    <property type="entry name" value="Tetratricopeptide repeat domain"/>
    <property type="match status" value="2"/>
</dbReference>
<dbReference type="Proteomes" id="UP001159364">
    <property type="component" value="Linkage Group LG01"/>
</dbReference>